<accession>A0A2P2KN21</accession>
<name>A0A2P2KN21_RHIMU</name>
<evidence type="ECO:0000313" key="1">
    <source>
        <dbReference type="EMBL" id="MBX07131.1"/>
    </source>
</evidence>
<proteinExistence type="predicted"/>
<dbReference type="AlphaFoldDB" id="A0A2P2KN21"/>
<organism evidence="1">
    <name type="scientific">Rhizophora mucronata</name>
    <name type="common">Asiatic mangrove</name>
    <dbReference type="NCBI Taxonomy" id="61149"/>
    <lineage>
        <taxon>Eukaryota</taxon>
        <taxon>Viridiplantae</taxon>
        <taxon>Streptophyta</taxon>
        <taxon>Embryophyta</taxon>
        <taxon>Tracheophyta</taxon>
        <taxon>Spermatophyta</taxon>
        <taxon>Magnoliopsida</taxon>
        <taxon>eudicotyledons</taxon>
        <taxon>Gunneridae</taxon>
        <taxon>Pentapetalae</taxon>
        <taxon>rosids</taxon>
        <taxon>fabids</taxon>
        <taxon>Malpighiales</taxon>
        <taxon>Rhizophoraceae</taxon>
        <taxon>Rhizophora</taxon>
    </lineage>
</organism>
<dbReference type="EMBL" id="GGEC01026647">
    <property type="protein sequence ID" value="MBX07131.1"/>
    <property type="molecule type" value="Transcribed_RNA"/>
</dbReference>
<sequence length="29" mass="3220">MLTYMCCLIGTEKKIDNSPKKIVCSCAIL</sequence>
<protein>
    <submittedName>
        <fullName evidence="1">Uncharacterized protein</fullName>
    </submittedName>
</protein>
<reference evidence="1" key="1">
    <citation type="submission" date="2018-02" db="EMBL/GenBank/DDBJ databases">
        <title>Rhizophora mucronata_Transcriptome.</title>
        <authorList>
            <person name="Meera S.P."/>
            <person name="Sreeshan A."/>
            <person name="Augustine A."/>
        </authorList>
    </citation>
    <scope>NUCLEOTIDE SEQUENCE</scope>
    <source>
        <tissue evidence="1">Leaf</tissue>
    </source>
</reference>